<dbReference type="InterPro" id="IPR036942">
    <property type="entry name" value="Beta-barrel_TonB_sf"/>
</dbReference>
<keyword evidence="9 10" id="KW-0998">Cell outer membrane</keyword>
<evidence type="ECO:0000256" key="1">
    <source>
        <dbReference type="ARBA" id="ARBA00004571"/>
    </source>
</evidence>
<gene>
    <name evidence="15" type="ORF">ACFPTN_16260</name>
</gene>
<dbReference type="Proteomes" id="UP001595974">
    <property type="component" value="Unassembled WGS sequence"/>
</dbReference>
<keyword evidence="6 11" id="KW-0798">TonB box</keyword>
<comment type="subcellular location">
    <subcellularLocation>
        <location evidence="1 10">Cell outer membrane</location>
        <topology evidence="1 10">Multi-pass membrane protein</topology>
    </subcellularLocation>
</comment>
<accession>A0ABW1AUV2</accession>
<evidence type="ECO:0000313" key="16">
    <source>
        <dbReference type="Proteomes" id="UP001595974"/>
    </source>
</evidence>
<dbReference type="PROSITE" id="PS52016">
    <property type="entry name" value="TONB_DEPENDENT_REC_3"/>
    <property type="match status" value="1"/>
</dbReference>
<keyword evidence="3 10" id="KW-0813">Transport</keyword>
<feature type="signal peptide" evidence="12">
    <location>
        <begin position="1"/>
        <end position="43"/>
    </location>
</feature>
<evidence type="ECO:0000256" key="3">
    <source>
        <dbReference type="ARBA" id="ARBA00022448"/>
    </source>
</evidence>
<evidence type="ECO:0000256" key="2">
    <source>
        <dbReference type="ARBA" id="ARBA00009810"/>
    </source>
</evidence>
<evidence type="ECO:0000256" key="7">
    <source>
        <dbReference type="ARBA" id="ARBA00023136"/>
    </source>
</evidence>
<dbReference type="PANTHER" id="PTHR30069">
    <property type="entry name" value="TONB-DEPENDENT OUTER MEMBRANE RECEPTOR"/>
    <property type="match status" value="1"/>
</dbReference>
<feature type="domain" description="TonB-dependent receptor plug" evidence="14">
    <location>
        <begin position="69"/>
        <end position="181"/>
    </location>
</feature>
<dbReference type="InterPro" id="IPR039426">
    <property type="entry name" value="TonB-dep_rcpt-like"/>
</dbReference>
<dbReference type="Pfam" id="PF00593">
    <property type="entry name" value="TonB_dep_Rec_b-barrel"/>
    <property type="match status" value="1"/>
</dbReference>
<evidence type="ECO:0000256" key="4">
    <source>
        <dbReference type="ARBA" id="ARBA00022452"/>
    </source>
</evidence>
<dbReference type="Gene3D" id="2.170.130.10">
    <property type="entry name" value="TonB-dependent receptor, plug domain"/>
    <property type="match status" value="1"/>
</dbReference>
<dbReference type="InterPro" id="IPR000531">
    <property type="entry name" value="Beta-barrel_TonB"/>
</dbReference>
<evidence type="ECO:0000256" key="12">
    <source>
        <dbReference type="SAM" id="SignalP"/>
    </source>
</evidence>
<keyword evidence="5 10" id="KW-0812">Transmembrane</keyword>
<evidence type="ECO:0000256" key="8">
    <source>
        <dbReference type="ARBA" id="ARBA00023170"/>
    </source>
</evidence>
<evidence type="ECO:0000256" key="11">
    <source>
        <dbReference type="RuleBase" id="RU003357"/>
    </source>
</evidence>
<dbReference type="InterPro" id="IPR037066">
    <property type="entry name" value="Plug_dom_sf"/>
</dbReference>
<proteinExistence type="inferred from homology"/>
<comment type="similarity">
    <text evidence="2 10 11">Belongs to the TonB-dependent receptor family.</text>
</comment>
<dbReference type="CDD" id="cd01347">
    <property type="entry name" value="ligand_gated_channel"/>
    <property type="match status" value="1"/>
</dbReference>
<dbReference type="SUPFAM" id="SSF56935">
    <property type="entry name" value="Porins"/>
    <property type="match status" value="1"/>
</dbReference>
<dbReference type="RefSeq" id="WP_232516502.1">
    <property type="nucleotide sequence ID" value="NZ_JBHSOG010000061.1"/>
</dbReference>
<evidence type="ECO:0000259" key="14">
    <source>
        <dbReference type="Pfam" id="PF07715"/>
    </source>
</evidence>
<feature type="chain" id="PRO_5046439282" evidence="12">
    <location>
        <begin position="44"/>
        <end position="778"/>
    </location>
</feature>
<sequence>MMQAHAGCEPVRHIRRPTQAPACCGYSTIAFIAALAAAGAAHAAEEPTQLAPTVVVGTTPLPGIDLPRDQVPANLQTLDGRQVREAGGVSLGEAMQRRLGSVTVNEIQGNPYQADVNYRGFTVSPLLGTPQGLSVYVDGVRVNEGFGDVVNWDLIPRAAIASMAVVPGSNPLYGLNTLGGALALRTKRGDTHPGTEIEAEAGSFDRRMLSLQHGGSKDALNWFVSAEGMKEDGWRDHSPSEVAQFFGRLGWKSDRTDLSMSVIHANTDLIGNGLVPESLRRRRDEAIFTHPDQTRNRMSMLTLAGTHWLSDVDQLSASAYVRRTRTRTLNGDGNDDYEDALEEDPAFDLSGVLNRTATNQRAYGVALQWTRFAGAHQFAVGASHDRSHADFRQTAQEGRLTANRGVEVDEDAELENSLSGRTRTTSIYLTDSVALGPTVQLTGALRYNRTRVINRDRLEPGEPDNLDGDYTYHKLNPALGLTWQASPALTVYGGYSQGNRAPTPIELGCANPEKPCTLPNALASDPFLEQVVARTFELGVRGRLAGGMQWNASVFRTTSRDDILFVGTSTSAGYFTNFGKTRREGVELGIGGNAGALEWQVNYNWLRATFQSSACIVAENNSTAESDPGCGEEQIRVGRGDRIPGLPEHGLKLALSWRANDDLRVGAGLVAYSGQYVRGNENNRHKAGDGFRGRGELPGYAVVNLSADYRLSGGWTLFGRVDNVFDQRYATAGALAENPFTGPGNAFQPDTDQWRSEQFVAPGAPRAAWVGLRYAWGR</sequence>
<evidence type="ECO:0000313" key="15">
    <source>
        <dbReference type="EMBL" id="MFC5770934.1"/>
    </source>
</evidence>
<dbReference type="EMBL" id="JBHSOG010000061">
    <property type="protein sequence ID" value="MFC5770934.1"/>
    <property type="molecule type" value="Genomic_DNA"/>
</dbReference>
<keyword evidence="4 10" id="KW-1134">Transmembrane beta strand</keyword>
<protein>
    <submittedName>
        <fullName evidence="15">TonB-dependent receptor</fullName>
    </submittedName>
</protein>
<dbReference type="PANTHER" id="PTHR30069:SF39">
    <property type="entry name" value="BLL6183 PROTEIN"/>
    <property type="match status" value="1"/>
</dbReference>
<comment type="caution">
    <text evidence="15">The sequence shown here is derived from an EMBL/GenBank/DDBJ whole genome shotgun (WGS) entry which is preliminary data.</text>
</comment>
<keyword evidence="7 10" id="KW-0472">Membrane</keyword>
<dbReference type="InterPro" id="IPR012910">
    <property type="entry name" value="Plug_dom"/>
</dbReference>
<dbReference type="Pfam" id="PF07715">
    <property type="entry name" value="Plug"/>
    <property type="match status" value="1"/>
</dbReference>
<evidence type="ECO:0000256" key="10">
    <source>
        <dbReference type="PROSITE-ProRule" id="PRU01360"/>
    </source>
</evidence>
<evidence type="ECO:0000256" key="9">
    <source>
        <dbReference type="ARBA" id="ARBA00023237"/>
    </source>
</evidence>
<feature type="domain" description="TonB-dependent receptor-like beta-barrel" evidence="13">
    <location>
        <begin position="251"/>
        <end position="724"/>
    </location>
</feature>
<keyword evidence="8 15" id="KW-0675">Receptor</keyword>
<name>A0ABW1AUV2_9RHOO</name>
<dbReference type="Gene3D" id="2.40.170.20">
    <property type="entry name" value="TonB-dependent receptor, beta-barrel domain"/>
    <property type="match status" value="1"/>
</dbReference>
<evidence type="ECO:0000259" key="13">
    <source>
        <dbReference type="Pfam" id="PF00593"/>
    </source>
</evidence>
<reference evidence="16" key="1">
    <citation type="journal article" date="2019" name="Int. J. Syst. Evol. Microbiol.">
        <title>The Global Catalogue of Microorganisms (GCM) 10K type strain sequencing project: providing services to taxonomists for standard genome sequencing and annotation.</title>
        <authorList>
            <consortium name="The Broad Institute Genomics Platform"/>
            <consortium name="The Broad Institute Genome Sequencing Center for Infectious Disease"/>
            <person name="Wu L."/>
            <person name="Ma J."/>
        </authorList>
    </citation>
    <scope>NUCLEOTIDE SEQUENCE [LARGE SCALE GENOMIC DNA]</scope>
    <source>
        <strain evidence="16">SHR3</strain>
    </source>
</reference>
<evidence type="ECO:0000256" key="5">
    <source>
        <dbReference type="ARBA" id="ARBA00022692"/>
    </source>
</evidence>
<keyword evidence="12" id="KW-0732">Signal</keyword>
<evidence type="ECO:0000256" key="6">
    <source>
        <dbReference type="ARBA" id="ARBA00023077"/>
    </source>
</evidence>
<organism evidence="15 16">
    <name type="scientific">Thauera sinica</name>
    <dbReference type="NCBI Taxonomy" id="2665146"/>
    <lineage>
        <taxon>Bacteria</taxon>
        <taxon>Pseudomonadati</taxon>
        <taxon>Pseudomonadota</taxon>
        <taxon>Betaproteobacteria</taxon>
        <taxon>Rhodocyclales</taxon>
        <taxon>Zoogloeaceae</taxon>
        <taxon>Thauera</taxon>
    </lineage>
</organism>
<keyword evidence="16" id="KW-1185">Reference proteome</keyword>